<organism evidence="1 2">
    <name type="scientific">Trifolium medium</name>
    <dbReference type="NCBI Taxonomy" id="97028"/>
    <lineage>
        <taxon>Eukaryota</taxon>
        <taxon>Viridiplantae</taxon>
        <taxon>Streptophyta</taxon>
        <taxon>Embryophyta</taxon>
        <taxon>Tracheophyta</taxon>
        <taxon>Spermatophyta</taxon>
        <taxon>Magnoliopsida</taxon>
        <taxon>eudicotyledons</taxon>
        <taxon>Gunneridae</taxon>
        <taxon>Pentapetalae</taxon>
        <taxon>rosids</taxon>
        <taxon>fabids</taxon>
        <taxon>Fabales</taxon>
        <taxon>Fabaceae</taxon>
        <taxon>Papilionoideae</taxon>
        <taxon>50 kb inversion clade</taxon>
        <taxon>NPAAA clade</taxon>
        <taxon>Hologalegina</taxon>
        <taxon>IRL clade</taxon>
        <taxon>Trifolieae</taxon>
        <taxon>Trifolium</taxon>
    </lineage>
</organism>
<accession>A0A392RZH5</accession>
<keyword evidence="2" id="KW-1185">Reference proteome</keyword>
<evidence type="ECO:0000313" key="1">
    <source>
        <dbReference type="EMBL" id="MCI42021.1"/>
    </source>
</evidence>
<feature type="non-terminal residue" evidence="1">
    <location>
        <position position="1"/>
    </location>
</feature>
<proteinExistence type="predicted"/>
<protein>
    <submittedName>
        <fullName evidence="1">Uncharacterized protein</fullName>
    </submittedName>
</protein>
<reference evidence="1 2" key="1">
    <citation type="journal article" date="2018" name="Front. Plant Sci.">
        <title>Red Clover (Trifolium pratense) and Zigzag Clover (T. medium) - A Picture of Genomic Similarities and Differences.</title>
        <authorList>
            <person name="Dluhosova J."/>
            <person name="Istvanek J."/>
            <person name="Nedelnik J."/>
            <person name="Repkova J."/>
        </authorList>
    </citation>
    <scope>NUCLEOTIDE SEQUENCE [LARGE SCALE GENOMIC DNA]</scope>
    <source>
        <strain evidence="2">cv. 10/8</strain>
        <tissue evidence="1">Leaf</tissue>
    </source>
</reference>
<dbReference type="AlphaFoldDB" id="A0A392RZH5"/>
<name>A0A392RZH5_9FABA</name>
<dbReference type="EMBL" id="LXQA010299248">
    <property type="protein sequence ID" value="MCI42021.1"/>
    <property type="molecule type" value="Genomic_DNA"/>
</dbReference>
<sequence>YSCARRNSDALRRFSSLLSASGAGKAASGAVVLASGAGDTASGAIQERKVRFW</sequence>
<dbReference type="Proteomes" id="UP000265520">
    <property type="component" value="Unassembled WGS sequence"/>
</dbReference>
<comment type="caution">
    <text evidence="1">The sequence shown here is derived from an EMBL/GenBank/DDBJ whole genome shotgun (WGS) entry which is preliminary data.</text>
</comment>
<evidence type="ECO:0000313" key="2">
    <source>
        <dbReference type="Proteomes" id="UP000265520"/>
    </source>
</evidence>